<evidence type="ECO:0000259" key="4">
    <source>
        <dbReference type="Pfam" id="PF25549"/>
    </source>
</evidence>
<evidence type="ECO:0000256" key="2">
    <source>
        <dbReference type="SAM" id="Phobius"/>
    </source>
</evidence>
<keyword evidence="2" id="KW-0812">Transmembrane</keyword>
<feature type="domain" description="DUF7927" evidence="4">
    <location>
        <begin position="468"/>
        <end position="580"/>
    </location>
</feature>
<feature type="signal peptide" evidence="3">
    <location>
        <begin position="1"/>
        <end position="25"/>
    </location>
</feature>
<feature type="domain" description="DUF7927" evidence="4">
    <location>
        <begin position="718"/>
        <end position="835"/>
    </location>
</feature>
<feature type="domain" description="DUF7927" evidence="4">
    <location>
        <begin position="844"/>
        <end position="964"/>
    </location>
</feature>
<protein>
    <recommendedName>
        <fullName evidence="4">DUF7927 domain-containing protein</fullName>
    </recommendedName>
</protein>
<evidence type="ECO:0000256" key="1">
    <source>
        <dbReference type="SAM" id="MobiDB-lite"/>
    </source>
</evidence>
<feature type="chain" id="PRO_5039454784" description="DUF7927 domain-containing protein" evidence="3">
    <location>
        <begin position="26"/>
        <end position="1008"/>
    </location>
</feature>
<sequence length="1008" mass="103539">MSRRARWRRAAGVFTVALLVATGLAAVEATVAPAPAASAASSPDGTGIRQSQTFYAYADAGETVSAAFEVVNRWSFTGSAVFTVTAPDGATQTCTTPAGAALGSVCEIGPMTSETSGVWTVDVHRPGDFGGAFTWDITVADGGTAIPGRVWTDRFLMWNREFVDLTLWYVGASGHQYEVSYFDFYGIESLFSSNQFGVVYDGTCESAYQSAEDRPSGPYYDDHLSNSGQECGPLYNMFFAPPAADLPASAADATGATQFILPPVQPPTVSELRFTPDTPDTREGTFSFETNHVGNADLLIDADGNGSYDDTVDRTIPVSVNTGAEPSVAFDGLDGEGNAISPSTRFNATMRITQAGEIHFVNGDVESRGGISVTALTGTADGTSTLYWNDSELQTEERDQSCLPPVLDGRDGQDSSVSGGVHGWPCTPRNPNDGVTGPWGDVRLIDDWTFNPVDVSASVEIPAAEGNYVVTKSSDPEPGTAVHPGDVVTYTIEVAQIGNDSAAANVSDDLSDVLDDASYNGDASATAGEVDVTGTTLNWNGTLLDGGSARITYSVTVDDAGDVSSGDGQVGNVVTSPGCGSDACATEHPVGDYSVEKSAEPAPGSAVTDGDTVAYTLTVAQEGAAAVEGASLVDDLSDVLDDAVWNGDLVASAGAAEFDEDAQELRWSGDLGIDDVVTISYSVMVTGSGDTSVDNTVASDGCGTAEECQSSHPYGGYGVVKSADPAPGGGVAEGETVAYTLTVTQSGQGSVPAELSDDLTAVLDDAVYNDDLQASAGAASYDSESGTIDWDGTLARGDVVTISYSVTVQPVGTGDGSLRNVVTSPGCDSDADCVTENRVGGFVYSKSADGGPGSQVSQGDVITYSVTVTHTGAGPVAEARVSDDLSGVLDDATFNDDASASSGSIRVDGSTLDWTGSLAPGDVVEITYSVTVTGAGDLAVDNVVLTDDPRGVCDPDATCATEHQVPPSPDLPATGARVGAWVIPAALLMTGLGALVLMGARRHRAAEK</sequence>
<dbReference type="NCBIfam" id="TIGR01451">
    <property type="entry name" value="B_ant_repeat"/>
    <property type="match status" value="1"/>
</dbReference>
<dbReference type="Gene3D" id="2.60.40.10">
    <property type="entry name" value="Immunoglobulins"/>
    <property type="match status" value="1"/>
</dbReference>
<reference evidence="6" key="1">
    <citation type="submission" date="2016-10" db="EMBL/GenBank/DDBJ databases">
        <authorList>
            <person name="Varghese N."/>
            <person name="Submissions S."/>
        </authorList>
    </citation>
    <scope>NUCLEOTIDE SEQUENCE [LARGE SCALE GENOMIC DNA]</scope>
    <source>
        <strain evidence="6">DSM 21368</strain>
    </source>
</reference>
<feature type="transmembrane region" description="Helical" evidence="2">
    <location>
        <begin position="978"/>
        <end position="1000"/>
    </location>
</feature>
<gene>
    <name evidence="5" type="ORF">SAMN04488554_1212</name>
</gene>
<dbReference type="GO" id="GO:0005975">
    <property type="term" value="P:carbohydrate metabolic process"/>
    <property type="evidence" value="ECO:0007669"/>
    <property type="project" value="UniProtKB-ARBA"/>
</dbReference>
<evidence type="ECO:0000313" key="5">
    <source>
        <dbReference type="EMBL" id="SED97714.1"/>
    </source>
</evidence>
<dbReference type="InterPro" id="IPR057687">
    <property type="entry name" value="DUF7927"/>
</dbReference>
<proteinExistence type="predicted"/>
<dbReference type="InterPro" id="IPR047589">
    <property type="entry name" value="DUF11_rpt"/>
</dbReference>
<dbReference type="STRING" id="648782.SAMN04488554_1212"/>
<feature type="domain" description="DUF7927" evidence="4">
    <location>
        <begin position="593"/>
        <end position="710"/>
    </location>
</feature>
<evidence type="ECO:0000313" key="6">
    <source>
        <dbReference type="Proteomes" id="UP000199220"/>
    </source>
</evidence>
<name>A0A1H5F361_9MICO</name>
<accession>A0A1H5F361</accession>
<keyword evidence="2" id="KW-1133">Transmembrane helix</keyword>
<dbReference type="InterPro" id="IPR013783">
    <property type="entry name" value="Ig-like_fold"/>
</dbReference>
<dbReference type="EMBL" id="FNTX01000001">
    <property type="protein sequence ID" value="SED97714.1"/>
    <property type="molecule type" value="Genomic_DNA"/>
</dbReference>
<feature type="region of interest" description="Disordered" evidence="1">
    <location>
        <begin position="409"/>
        <end position="437"/>
    </location>
</feature>
<dbReference type="AlphaFoldDB" id="A0A1H5F361"/>
<keyword evidence="6" id="KW-1185">Reference proteome</keyword>
<keyword evidence="3" id="KW-0732">Signal</keyword>
<evidence type="ECO:0000256" key="3">
    <source>
        <dbReference type="SAM" id="SignalP"/>
    </source>
</evidence>
<keyword evidence="2" id="KW-0472">Membrane</keyword>
<dbReference type="Pfam" id="PF25549">
    <property type="entry name" value="DUF7927"/>
    <property type="match status" value="4"/>
</dbReference>
<dbReference type="Proteomes" id="UP000199220">
    <property type="component" value="Unassembled WGS sequence"/>
</dbReference>
<organism evidence="5 6">
    <name type="scientific">Ruania alba</name>
    <dbReference type="NCBI Taxonomy" id="648782"/>
    <lineage>
        <taxon>Bacteria</taxon>
        <taxon>Bacillati</taxon>
        <taxon>Actinomycetota</taxon>
        <taxon>Actinomycetes</taxon>
        <taxon>Micrococcales</taxon>
        <taxon>Ruaniaceae</taxon>
        <taxon>Ruania</taxon>
    </lineage>
</organism>